<organism evidence="1 2">
    <name type="scientific">Trema orientale</name>
    <name type="common">Charcoal tree</name>
    <name type="synonym">Celtis orientalis</name>
    <dbReference type="NCBI Taxonomy" id="63057"/>
    <lineage>
        <taxon>Eukaryota</taxon>
        <taxon>Viridiplantae</taxon>
        <taxon>Streptophyta</taxon>
        <taxon>Embryophyta</taxon>
        <taxon>Tracheophyta</taxon>
        <taxon>Spermatophyta</taxon>
        <taxon>Magnoliopsida</taxon>
        <taxon>eudicotyledons</taxon>
        <taxon>Gunneridae</taxon>
        <taxon>Pentapetalae</taxon>
        <taxon>rosids</taxon>
        <taxon>fabids</taxon>
        <taxon>Rosales</taxon>
        <taxon>Cannabaceae</taxon>
        <taxon>Trema</taxon>
    </lineage>
</organism>
<dbReference type="Proteomes" id="UP000237000">
    <property type="component" value="Unassembled WGS sequence"/>
</dbReference>
<accession>A0A2P5EXV9</accession>
<dbReference type="EMBL" id="JXTC01000084">
    <property type="protein sequence ID" value="PON90370.1"/>
    <property type="molecule type" value="Genomic_DNA"/>
</dbReference>
<protein>
    <submittedName>
        <fullName evidence="1">Uncharacterized protein</fullName>
    </submittedName>
</protein>
<keyword evidence="2" id="KW-1185">Reference proteome</keyword>
<sequence>MVQKSIILCRFKLTTFVLYFIKENVVLQVVEKLGGQIVIDGAEIIPLLMYSSRSFADYTRPYEEDICKKIVCTLLVDTQHGLKEMDERKGWNVV</sequence>
<evidence type="ECO:0000313" key="2">
    <source>
        <dbReference type="Proteomes" id="UP000237000"/>
    </source>
</evidence>
<dbReference type="InParanoid" id="A0A2P5EXV9"/>
<gene>
    <name evidence="1" type="ORF">TorRG33x02_138390</name>
</gene>
<name>A0A2P5EXV9_TREOI</name>
<reference evidence="2" key="1">
    <citation type="submission" date="2016-06" db="EMBL/GenBank/DDBJ databases">
        <title>Parallel loss of symbiosis genes in relatives of nitrogen-fixing non-legume Parasponia.</title>
        <authorList>
            <person name="Van Velzen R."/>
            <person name="Holmer R."/>
            <person name="Bu F."/>
            <person name="Rutten L."/>
            <person name="Van Zeijl A."/>
            <person name="Liu W."/>
            <person name="Santuari L."/>
            <person name="Cao Q."/>
            <person name="Sharma T."/>
            <person name="Shen D."/>
            <person name="Roswanjaya Y."/>
            <person name="Wardhani T."/>
            <person name="Kalhor M.S."/>
            <person name="Jansen J."/>
            <person name="Van den Hoogen J."/>
            <person name="Gungor B."/>
            <person name="Hartog M."/>
            <person name="Hontelez J."/>
            <person name="Verver J."/>
            <person name="Yang W.-C."/>
            <person name="Schijlen E."/>
            <person name="Repin R."/>
            <person name="Schilthuizen M."/>
            <person name="Schranz E."/>
            <person name="Heidstra R."/>
            <person name="Miyata K."/>
            <person name="Fedorova E."/>
            <person name="Kohlen W."/>
            <person name="Bisseling T."/>
            <person name="Smit S."/>
            <person name="Geurts R."/>
        </authorList>
    </citation>
    <scope>NUCLEOTIDE SEQUENCE [LARGE SCALE GENOMIC DNA]</scope>
    <source>
        <strain evidence="2">cv. RG33-2</strain>
    </source>
</reference>
<comment type="caution">
    <text evidence="1">The sequence shown here is derived from an EMBL/GenBank/DDBJ whole genome shotgun (WGS) entry which is preliminary data.</text>
</comment>
<dbReference type="AlphaFoldDB" id="A0A2P5EXV9"/>
<proteinExistence type="predicted"/>
<evidence type="ECO:0000313" key="1">
    <source>
        <dbReference type="EMBL" id="PON90370.1"/>
    </source>
</evidence>